<dbReference type="Gene3D" id="3.20.20.140">
    <property type="entry name" value="Metal-dependent hydrolases"/>
    <property type="match status" value="1"/>
</dbReference>
<dbReference type="SUPFAM" id="SSF51556">
    <property type="entry name" value="Metallo-dependent hydrolases"/>
    <property type="match status" value="1"/>
</dbReference>
<feature type="binding site" evidence="6 7">
    <location>
        <position position="30"/>
    </location>
    <ligand>
        <name>Mn(2+)</name>
        <dbReference type="ChEBI" id="CHEBI:29035"/>
        <label>1</label>
    </ligand>
</feature>
<keyword evidence="3" id="KW-0378">Hydrolase</keyword>
<dbReference type="InterPro" id="IPR032465">
    <property type="entry name" value="ACMSD"/>
</dbReference>
<keyword evidence="1" id="KW-0456">Lyase</keyword>
<dbReference type="PANTHER" id="PTHR21240:SF28">
    <property type="entry name" value="ISO-OROTATE DECARBOXYLASE (EUROFUNG)"/>
    <property type="match status" value="1"/>
</dbReference>
<sequence length="372" mass="42450">MATAADSPAIAAEVATDSTAAERIPIIDCDVHHQFDDVSVLFPYLPRHYVEYIQDFGTMMPGLGYTNMPGHGARHDLWVDADVNPATVPEVCIEKHLDRYQIDIAILTGGPYAAAVHPDVDYAAAYCRAFNDWTLDHWVSKDPRFRASIHIAPTDPEQAVAEIERLAPRPEFVQVMMPAGARLPFGNRFYHPIYAACERHGLPLCVHFGAEGAGIAAPPTAAGYPSYYLEMRMARPQIAMAHTVSLICEGVFEKFPDFHFLFIEHDFFWVPGLMWHMDGDWKSVRDYTPWVKKLPSEYLREHIRFGSQPMPNTPTRDDLARLLDWIWADETLVFASDYPHWDWDEPSTFLAGFPRELRRAVMYENARQLYHL</sequence>
<dbReference type="OrthoDB" id="9777673at2"/>
<evidence type="ECO:0007829" key="6">
    <source>
        <dbReference type="PDB" id="8SMA"/>
    </source>
</evidence>
<dbReference type="GO" id="GO:0016787">
    <property type="term" value="F:hydrolase activity"/>
    <property type="evidence" value="ECO:0007669"/>
    <property type="project" value="UniProtKB-KW"/>
</dbReference>
<dbReference type="GO" id="GO:0019748">
    <property type="term" value="P:secondary metabolic process"/>
    <property type="evidence" value="ECO:0007669"/>
    <property type="project" value="TreeGrafter"/>
</dbReference>
<dbReference type="PDB" id="8SM6">
    <property type="method" value="X-ray"/>
    <property type="resolution" value="1.39 A"/>
    <property type="chains" value="A/B/C/D=1-372"/>
</dbReference>
<protein>
    <submittedName>
        <fullName evidence="3">Amidohydrolase family protein</fullName>
    </submittedName>
</protein>
<dbReference type="Proteomes" id="UP000317371">
    <property type="component" value="Unassembled WGS sequence"/>
</dbReference>
<dbReference type="InterPro" id="IPR006680">
    <property type="entry name" value="Amidohydro-rel"/>
</dbReference>
<reference evidence="7 8" key="3">
    <citation type="submission" date="2024-05" db="PDB data bank">
        <title>Dimanganese cofactor mediates enzymatic C-H bond hydroxylation.</title>
        <authorList>
            <person name="Liu C."/>
            <person name="Rittle J."/>
        </authorList>
    </citation>
    <scope>X-RAY CRYSTALLOGRAPHY (1.38 ANGSTROMS) IN COMPLEX WITH MN(2+)</scope>
</reference>
<organism evidence="3 4">
    <name type="scientific">Litorilinea aerophila</name>
    <dbReference type="NCBI Taxonomy" id="1204385"/>
    <lineage>
        <taxon>Bacteria</taxon>
        <taxon>Bacillati</taxon>
        <taxon>Chloroflexota</taxon>
        <taxon>Caldilineae</taxon>
        <taxon>Caldilineales</taxon>
        <taxon>Caldilineaceae</taxon>
        <taxon>Litorilinea</taxon>
    </lineage>
</organism>
<keyword evidence="4" id="KW-1185">Reference proteome</keyword>
<dbReference type="GO" id="GO:0046872">
    <property type="term" value="F:metal ion binding"/>
    <property type="evidence" value="ECO:0007669"/>
    <property type="project" value="UniProtKB-KW"/>
</dbReference>
<dbReference type="EMBL" id="VIGC01000011">
    <property type="protein sequence ID" value="TQE95786.1"/>
    <property type="molecule type" value="Genomic_DNA"/>
</dbReference>
<keyword evidence="5 6" id="KW-0479">Metal-binding</keyword>
<feature type="binding site" evidence="6 7">
    <location>
        <position position="207"/>
    </location>
    <ligand>
        <name>Mn(2+)</name>
        <dbReference type="ChEBI" id="CHEBI:29035"/>
        <label>1</label>
    </ligand>
</feature>
<feature type="binding site" evidence="5">
    <location>
        <position position="30"/>
    </location>
    <ligand>
        <name>Fe(3+)</name>
        <dbReference type="ChEBI" id="CHEBI:29034"/>
        <label>1</label>
    </ligand>
</feature>
<feature type="binding site" evidence="6 7">
    <location>
        <position position="337"/>
    </location>
    <ligand>
        <name>Mn(2+)</name>
        <dbReference type="ChEBI" id="CHEBI:29035"/>
        <label>1</label>
    </ligand>
</feature>
<evidence type="ECO:0007829" key="5">
    <source>
        <dbReference type="PDB" id="8SM6"/>
    </source>
</evidence>
<dbReference type="InterPro" id="IPR032466">
    <property type="entry name" value="Metal_Hydrolase"/>
</dbReference>
<evidence type="ECO:0007829" key="7">
    <source>
        <dbReference type="PDB" id="9BU9"/>
    </source>
</evidence>
<feature type="binding site" evidence="5">
    <location>
        <position position="337"/>
    </location>
    <ligand>
        <name>Fe(3+)</name>
        <dbReference type="ChEBI" id="CHEBI:29034"/>
        <label>1</label>
    </ligand>
</feature>
<dbReference type="PDB" id="8SMA">
    <property type="method" value="X-ray"/>
    <property type="resolution" value="2.18 A"/>
    <property type="chains" value="A/B/G/J=1-372"/>
</dbReference>
<dbReference type="PDB" id="9BU9">
    <property type="method" value="X-ray"/>
    <property type="resolution" value="1.39 A"/>
    <property type="chains" value="A/B/C/D=1-372"/>
</dbReference>
<feature type="binding site" evidence="6 8">
    <location>
        <position position="342"/>
    </location>
    <ligand>
        <name>Mn(2+)</name>
        <dbReference type="ChEBI" id="CHEBI:29035"/>
        <label>2</label>
    </ligand>
</feature>
<accession>A0A540VG95</accession>
<dbReference type="PANTHER" id="PTHR21240">
    <property type="entry name" value="2-AMINO-3-CARBOXYLMUCONATE-6-SEMIALDEHYDE DECARBOXYLASE"/>
    <property type="match status" value="1"/>
</dbReference>
<feature type="binding site" evidence="6 7">
    <location>
        <position position="32"/>
    </location>
    <ligand>
        <name>Mn(2+)</name>
        <dbReference type="ChEBI" id="CHEBI:29035"/>
        <label>1</label>
    </ligand>
</feature>
<feature type="domain" description="Amidohydrolase-related" evidence="2">
    <location>
        <begin position="94"/>
        <end position="372"/>
    </location>
</feature>
<evidence type="ECO:0000313" key="4">
    <source>
        <dbReference type="Proteomes" id="UP000317371"/>
    </source>
</evidence>
<feature type="binding site" evidence="6 7">
    <location>
        <position position="337"/>
    </location>
    <ligand>
        <name>Mn(2+)</name>
        <dbReference type="ChEBI" id="CHEBI:29035"/>
        <label>2</label>
    </ligand>
</feature>
<reference evidence="5 6" key="2">
    <citation type="journal article" date="2024" name="J. Am. Chem. Soc.">
        <title>Bioinformatic Discovery of a Cambialistic Monooxygenase.</title>
        <authorList>
            <person name="Liu C."/>
            <person name="Powell M.M."/>
            <person name="Rao G."/>
            <person name="Britt R.D."/>
            <person name="Rittle J."/>
        </authorList>
    </citation>
    <scope>X-RAY CRYSTALLOGRAPHY (1.39 ANGSTROMS) IN COMPLEX WITH FE(3+) AND MN(2+)</scope>
</reference>
<evidence type="ECO:0000259" key="2">
    <source>
        <dbReference type="Pfam" id="PF04909"/>
    </source>
</evidence>
<comment type="caution">
    <text evidence="3">The sequence shown here is derived from an EMBL/GenBank/DDBJ whole genome shotgun (WGS) entry which is preliminary data.</text>
</comment>
<dbReference type="Pfam" id="PF04909">
    <property type="entry name" value="Amidohydro_2"/>
    <property type="match status" value="1"/>
</dbReference>
<feature type="binding site" evidence="6 7">
    <location>
        <position position="264"/>
    </location>
    <ligand>
        <name>Mn(2+)</name>
        <dbReference type="ChEBI" id="CHEBI:29035"/>
        <label>2</label>
    </ligand>
</feature>
<feature type="binding site" evidence="5">
    <location>
        <position position="340"/>
    </location>
    <ligand>
        <name>Fe(3+)</name>
        <dbReference type="ChEBI" id="CHEBI:29034"/>
        <label>2</label>
    </ligand>
</feature>
<feature type="binding site" evidence="5">
    <location>
        <position position="32"/>
    </location>
    <ligand>
        <name>Fe(3+)</name>
        <dbReference type="ChEBI" id="CHEBI:29034"/>
        <label>1</label>
    </ligand>
</feature>
<feature type="binding site" evidence="5">
    <location>
        <position position="207"/>
    </location>
    <ligand>
        <name>Fe(3+)</name>
        <dbReference type="ChEBI" id="CHEBI:29034"/>
        <label>1</label>
    </ligand>
</feature>
<feature type="binding site" evidence="5">
    <location>
        <position position="337"/>
    </location>
    <ligand>
        <name>Fe(3+)</name>
        <dbReference type="ChEBI" id="CHEBI:29034"/>
        <label>2</label>
    </ligand>
</feature>
<dbReference type="RefSeq" id="WP_141610009.1">
    <property type="nucleotide sequence ID" value="NZ_VIGC02000011.1"/>
</dbReference>
<proteinExistence type="evidence at protein level"/>
<dbReference type="AlphaFoldDB" id="A0A540VG95"/>
<feature type="binding site" evidence="6 7">
    <location>
        <position position="264"/>
    </location>
    <ligand>
        <name>Mn(2+)</name>
        <dbReference type="ChEBI" id="CHEBI:29035"/>
        <label>1</label>
    </ligand>
</feature>
<dbReference type="PDB" id="9BUA">
    <property type="method" value="X-ray"/>
    <property type="resolution" value="1.38 A"/>
    <property type="chains" value="A/B/C/D=1-372"/>
</dbReference>
<feature type="binding site" evidence="6 7">
    <location>
        <position position="340"/>
    </location>
    <ligand>
        <name>Mn(2+)</name>
        <dbReference type="ChEBI" id="CHEBI:29035"/>
        <label>2</label>
    </ligand>
</feature>
<feature type="binding site" evidence="5">
    <location>
        <position position="264"/>
    </location>
    <ligand>
        <name>Fe(3+)</name>
        <dbReference type="ChEBI" id="CHEBI:29034"/>
        <label>1</label>
    </ligand>
</feature>
<dbReference type="SMR" id="A0A540VG95"/>
<dbReference type="InParanoid" id="A0A540VG95"/>
<evidence type="ECO:0000256" key="1">
    <source>
        <dbReference type="ARBA" id="ARBA00023239"/>
    </source>
</evidence>
<feature type="binding site" evidence="5">
    <location>
        <position position="264"/>
    </location>
    <ligand>
        <name>Fe(3+)</name>
        <dbReference type="ChEBI" id="CHEBI:29034"/>
        <label>2</label>
    </ligand>
</feature>
<keyword evidence="5 6" id="KW-0002">3D-structure</keyword>
<dbReference type="GO" id="GO:0005737">
    <property type="term" value="C:cytoplasm"/>
    <property type="evidence" value="ECO:0007669"/>
    <property type="project" value="TreeGrafter"/>
</dbReference>
<name>A0A540VG95_9CHLR</name>
<dbReference type="GO" id="GO:0016831">
    <property type="term" value="F:carboxy-lyase activity"/>
    <property type="evidence" value="ECO:0007669"/>
    <property type="project" value="InterPro"/>
</dbReference>
<evidence type="ECO:0007829" key="8">
    <source>
        <dbReference type="PDB" id="9BUA"/>
    </source>
</evidence>
<evidence type="ECO:0000313" key="3">
    <source>
        <dbReference type="EMBL" id="TQE95786.1"/>
    </source>
</evidence>
<reference evidence="3 4" key="1">
    <citation type="submission" date="2019-06" db="EMBL/GenBank/DDBJ databases">
        <title>Genome sequence of Litorilinea aerophila BAA-2444.</title>
        <authorList>
            <person name="Maclea K.S."/>
            <person name="Maurais E.G."/>
            <person name="Iannazzi L.C."/>
        </authorList>
    </citation>
    <scope>NUCLEOTIDE SEQUENCE [LARGE SCALE GENOMIC DNA]</scope>
    <source>
        <strain evidence="3 4">ATCC BAA-2444</strain>
    </source>
</reference>
<gene>
    <name evidence="3" type="ORF">FKZ61_10105</name>
</gene>